<feature type="transmembrane region" description="Helical" evidence="1">
    <location>
        <begin position="6"/>
        <end position="23"/>
    </location>
</feature>
<dbReference type="RefSeq" id="WP_311680816.1">
    <property type="nucleotide sequence ID" value="NZ_JAVREU010000003.1"/>
</dbReference>
<keyword evidence="1" id="KW-0472">Membrane</keyword>
<keyword evidence="1" id="KW-1133">Transmembrane helix</keyword>
<dbReference type="EMBL" id="JAVREU010000003">
    <property type="protein sequence ID" value="MDT0387853.1"/>
    <property type="molecule type" value="Genomic_DNA"/>
</dbReference>
<evidence type="ECO:0008006" key="4">
    <source>
        <dbReference type="Google" id="ProtNLM"/>
    </source>
</evidence>
<keyword evidence="3" id="KW-1185">Reference proteome</keyword>
<accession>A0ABU2P6S6</accession>
<keyword evidence="1" id="KW-0812">Transmembrane</keyword>
<organism evidence="2 3">
    <name type="scientific">Streptomyces dubilierae</name>
    <dbReference type="NCBI Taxonomy" id="3075533"/>
    <lineage>
        <taxon>Bacteria</taxon>
        <taxon>Bacillati</taxon>
        <taxon>Actinomycetota</taxon>
        <taxon>Actinomycetes</taxon>
        <taxon>Kitasatosporales</taxon>
        <taxon>Streptomycetaceae</taxon>
        <taxon>Streptomyces</taxon>
    </lineage>
</organism>
<comment type="caution">
    <text evidence="2">The sequence shown here is derived from an EMBL/GenBank/DDBJ whole genome shotgun (WGS) entry which is preliminary data.</text>
</comment>
<sequence>MDWGDIPAWLAFALSGGALWVSIKARGDGRKSADASATSAEASVRSAAAAEEALALQRQEAEARRAAEEEAARPRVDLRIEWVKGSKYRIVNYGDAAAANIRCLNTNGFSRGLTEPISLGRHTAHEFIMSGSMQEPKPPYLRLVWDGQEEPVHLLMP</sequence>
<name>A0ABU2P6S6_9ACTN</name>
<protein>
    <recommendedName>
        <fullName evidence="4">Secreted protein</fullName>
    </recommendedName>
</protein>
<proteinExistence type="predicted"/>
<gene>
    <name evidence="2" type="ORF">RM641_10485</name>
</gene>
<evidence type="ECO:0000256" key="1">
    <source>
        <dbReference type="SAM" id="Phobius"/>
    </source>
</evidence>
<dbReference type="Proteomes" id="UP001183586">
    <property type="component" value="Unassembled WGS sequence"/>
</dbReference>
<evidence type="ECO:0000313" key="2">
    <source>
        <dbReference type="EMBL" id="MDT0387853.1"/>
    </source>
</evidence>
<evidence type="ECO:0000313" key="3">
    <source>
        <dbReference type="Proteomes" id="UP001183586"/>
    </source>
</evidence>
<reference evidence="3" key="1">
    <citation type="submission" date="2023-07" db="EMBL/GenBank/DDBJ databases">
        <title>30 novel species of actinomycetes from the DSMZ collection.</title>
        <authorList>
            <person name="Nouioui I."/>
        </authorList>
    </citation>
    <scope>NUCLEOTIDE SEQUENCE [LARGE SCALE GENOMIC DNA]</scope>
    <source>
        <strain evidence="3">DSM 41921</strain>
    </source>
</reference>